<protein>
    <recommendedName>
        <fullName evidence="3">Glycosyltransferase</fullName>
    </recommendedName>
</protein>
<organism evidence="1 2">
    <name type="scientific">Intestinicryptomonas porci</name>
    <dbReference type="NCBI Taxonomy" id="2926320"/>
    <lineage>
        <taxon>Bacteria</taxon>
        <taxon>Pseudomonadati</taxon>
        <taxon>Verrucomicrobiota</taxon>
        <taxon>Opitutia</taxon>
        <taxon>Opitutales</taxon>
        <taxon>Intestinicryptomonaceae</taxon>
        <taxon>Intestinicryptomonas</taxon>
    </lineage>
</organism>
<sequence>MNRLYNMVVRNSSLPFSFICFTDNDEGINPQIEIRPLPEMPLPPDKERGWRKLSLFKKDVGLEGRILFLDLDTVIVGNIDEFFTMEGDFIYVKRYWNKSKTQGVGLTSVYRFEAGKFSDLYDNFIEHIDEVKAKYRHEQAYVGGVLGAQGRLNFFPSEWMPSFKHGCILPFPLCFFKEPRLPKGAKMIVFHGNPTPQEAMEGKVTGFKKFFRHVIPPKWLAEHWR</sequence>
<evidence type="ECO:0000313" key="1">
    <source>
        <dbReference type="EMBL" id="MDX8415770.1"/>
    </source>
</evidence>
<comment type="caution">
    <text evidence="1">The sequence shown here is derived from an EMBL/GenBank/DDBJ whole genome shotgun (WGS) entry which is preliminary data.</text>
</comment>
<gene>
    <name evidence="1" type="ORF">MOX91_06220</name>
</gene>
<dbReference type="Proteomes" id="UP001275932">
    <property type="component" value="Unassembled WGS sequence"/>
</dbReference>
<dbReference type="InterPro" id="IPR029044">
    <property type="entry name" value="Nucleotide-diphossugar_trans"/>
</dbReference>
<reference evidence="1 2" key="1">
    <citation type="submission" date="2022-03" db="EMBL/GenBank/DDBJ databases">
        <title>Novel taxa within the pig intestine.</title>
        <authorList>
            <person name="Wylensek D."/>
            <person name="Bishof K."/>
            <person name="Afrizal A."/>
            <person name="Clavel T."/>
        </authorList>
    </citation>
    <scope>NUCLEOTIDE SEQUENCE [LARGE SCALE GENOMIC DNA]</scope>
    <source>
        <strain evidence="1 2">CLA-KB-P66</strain>
    </source>
</reference>
<evidence type="ECO:0000313" key="2">
    <source>
        <dbReference type="Proteomes" id="UP001275932"/>
    </source>
</evidence>
<evidence type="ECO:0008006" key="3">
    <source>
        <dbReference type="Google" id="ProtNLM"/>
    </source>
</evidence>
<dbReference type="EMBL" id="JALBUT010000006">
    <property type="protein sequence ID" value="MDX8415770.1"/>
    <property type="molecule type" value="Genomic_DNA"/>
</dbReference>
<accession>A0ABU4WGU2</accession>
<dbReference type="Gene3D" id="3.90.550.10">
    <property type="entry name" value="Spore Coat Polysaccharide Biosynthesis Protein SpsA, Chain A"/>
    <property type="match status" value="1"/>
</dbReference>
<proteinExistence type="predicted"/>
<dbReference type="RefSeq" id="WP_370397218.1">
    <property type="nucleotide sequence ID" value="NZ_JALBUT010000006.1"/>
</dbReference>
<name>A0ABU4WGU2_9BACT</name>
<keyword evidence="2" id="KW-1185">Reference proteome</keyword>
<dbReference type="SUPFAM" id="SSF53448">
    <property type="entry name" value="Nucleotide-diphospho-sugar transferases"/>
    <property type="match status" value="1"/>
</dbReference>